<protein>
    <recommendedName>
        <fullName evidence="3">N-acetyltransferase domain-containing protein</fullName>
    </recommendedName>
</protein>
<dbReference type="InterPro" id="IPR052523">
    <property type="entry name" value="Trichothecene_AcTrans"/>
</dbReference>
<dbReference type="Proteomes" id="UP000541154">
    <property type="component" value="Unassembled WGS sequence"/>
</dbReference>
<sequence length="214" mass="24042">MALNAKLPVVTVGGEAYAERAANIISEAFAHDALNRAMIITSYSLSNEVGVSVERRTYHFLSSIRRKVRDGGLLVEAGNWAAVALWIPPCVQTPVLERSILSPLVKEYLDKFSDARKRHLKDQEFWFLDLLGRHPERREPGVIRALLEPYMQRAREAGLPSWLEANTEHARDIYIHFGFRVVEEIAIGEGCVDKFGNLLRGGEGIIIYAMVAEP</sequence>
<dbReference type="AlphaFoldDB" id="A0A8H5ZZF2"/>
<comment type="caution">
    <text evidence="1">The sequence shown here is derived from an EMBL/GenBank/DDBJ whole genome shotgun (WGS) entry which is preliminary data.</text>
</comment>
<evidence type="ECO:0008006" key="3">
    <source>
        <dbReference type="Google" id="ProtNLM"/>
    </source>
</evidence>
<dbReference type="PANTHER" id="PTHR42791">
    <property type="entry name" value="GNAT FAMILY ACETYLTRANSFERASE"/>
    <property type="match status" value="1"/>
</dbReference>
<organism evidence="1 2">
    <name type="scientific">Petromyces alliaceus</name>
    <name type="common">Aspergillus alliaceus</name>
    <dbReference type="NCBI Taxonomy" id="209559"/>
    <lineage>
        <taxon>Eukaryota</taxon>
        <taxon>Fungi</taxon>
        <taxon>Dikarya</taxon>
        <taxon>Ascomycota</taxon>
        <taxon>Pezizomycotina</taxon>
        <taxon>Eurotiomycetes</taxon>
        <taxon>Eurotiomycetidae</taxon>
        <taxon>Eurotiales</taxon>
        <taxon>Aspergillaceae</taxon>
        <taxon>Aspergillus</taxon>
        <taxon>Aspergillus subgen. Circumdati</taxon>
    </lineage>
</organism>
<proteinExistence type="predicted"/>
<dbReference type="Gene3D" id="3.40.630.30">
    <property type="match status" value="1"/>
</dbReference>
<name>A0A8H5ZZF2_PETAA</name>
<gene>
    <name evidence="1" type="ORF">ETB97_004926</name>
</gene>
<accession>A0A8H5ZZF2</accession>
<reference evidence="1 2" key="1">
    <citation type="submission" date="2019-04" db="EMBL/GenBank/DDBJ databases">
        <title>Aspergillus burnettii sp. nov., novel species from soil in southeast Queensland.</title>
        <authorList>
            <person name="Gilchrist C.L.M."/>
            <person name="Pitt J.I."/>
            <person name="Lange L."/>
            <person name="Lacey H.J."/>
            <person name="Vuong D."/>
            <person name="Midgley D.J."/>
            <person name="Greenfield P."/>
            <person name="Bradbury M."/>
            <person name="Lacey E."/>
            <person name="Busk P.K."/>
            <person name="Pilgaard B."/>
            <person name="Chooi Y.H."/>
            <person name="Piggott A.M."/>
        </authorList>
    </citation>
    <scope>NUCLEOTIDE SEQUENCE [LARGE SCALE GENOMIC DNA]</scope>
    <source>
        <strain evidence="1 2">FRR 5400</strain>
    </source>
</reference>
<keyword evidence="2" id="KW-1185">Reference proteome</keyword>
<dbReference type="EMBL" id="SPNV01000223">
    <property type="protein sequence ID" value="KAF5858057.1"/>
    <property type="molecule type" value="Genomic_DNA"/>
</dbReference>
<dbReference type="InterPro" id="IPR016181">
    <property type="entry name" value="Acyl_CoA_acyltransferase"/>
</dbReference>
<evidence type="ECO:0000313" key="1">
    <source>
        <dbReference type="EMBL" id="KAF5858057.1"/>
    </source>
</evidence>
<evidence type="ECO:0000313" key="2">
    <source>
        <dbReference type="Proteomes" id="UP000541154"/>
    </source>
</evidence>
<dbReference type="PANTHER" id="PTHR42791:SF1">
    <property type="entry name" value="N-ACETYLTRANSFERASE DOMAIN-CONTAINING PROTEIN"/>
    <property type="match status" value="1"/>
</dbReference>
<dbReference type="SUPFAM" id="SSF55729">
    <property type="entry name" value="Acyl-CoA N-acyltransferases (Nat)"/>
    <property type="match status" value="1"/>
</dbReference>